<dbReference type="Pfam" id="PF04055">
    <property type="entry name" value="Radical_SAM"/>
    <property type="match status" value="1"/>
</dbReference>
<accession>A0A938WJK4</accession>
<feature type="domain" description="Radical SAM core" evidence="9">
    <location>
        <begin position="17"/>
        <end position="196"/>
    </location>
</feature>
<keyword evidence="4 8" id="KW-0460">Magnesium</keyword>
<keyword evidence="11" id="KW-1185">Reference proteome</keyword>
<name>A0A938WJK4_9BACT</name>
<feature type="binding site" evidence="8">
    <location>
        <begin position="110"/>
        <end position="112"/>
    </location>
    <ligand>
        <name>S-adenosyl-L-methionine</name>
        <dbReference type="ChEBI" id="CHEBI:59789"/>
    </ligand>
</feature>
<feature type="binding site" evidence="8">
    <location>
        <position position="69"/>
    </location>
    <ligand>
        <name>S-adenosyl-L-methionine</name>
        <dbReference type="ChEBI" id="CHEBI:59789"/>
    </ligand>
</feature>
<evidence type="ECO:0000256" key="7">
    <source>
        <dbReference type="ARBA" id="ARBA00023239"/>
    </source>
</evidence>
<comment type="similarity">
    <text evidence="8">Belongs to the radical SAM superfamily. 7-carboxy-7-deazaguanine synthase family.</text>
</comment>
<evidence type="ECO:0000256" key="3">
    <source>
        <dbReference type="ARBA" id="ARBA00022723"/>
    </source>
</evidence>
<dbReference type="PROSITE" id="PS51918">
    <property type="entry name" value="RADICAL_SAM"/>
    <property type="match status" value="1"/>
</dbReference>
<feature type="binding site" evidence="8">
    <location>
        <position position="39"/>
    </location>
    <ligand>
        <name>Mg(2+)</name>
        <dbReference type="ChEBI" id="CHEBI:18420"/>
    </ligand>
</feature>
<reference evidence="10 11" key="1">
    <citation type="journal article" date="2021" name="Sci. Rep.">
        <title>The distribution of antibiotic resistance genes in chicken gut microbiota commensals.</title>
        <authorList>
            <person name="Juricova H."/>
            <person name="Matiasovicova J."/>
            <person name="Kubasova T."/>
            <person name="Cejkova D."/>
            <person name="Rychlik I."/>
        </authorList>
    </citation>
    <scope>NUCLEOTIDE SEQUENCE [LARGE SCALE GENOMIC DNA]</scope>
    <source>
        <strain evidence="10 11">An819</strain>
    </source>
</reference>
<protein>
    <recommendedName>
        <fullName evidence="8">7-carboxy-7-deazaguanine synthase</fullName>
        <shortName evidence="8">CDG synthase</shortName>
        <ecNumber evidence="8">4.3.99.3</ecNumber>
    </recommendedName>
    <alternativeName>
        <fullName evidence="8">Queuosine biosynthesis protein QueE</fullName>
    </alternativeName>
</protein>
<evidence type="ECO:0000256" key="1">
    <source>
        <dbReference type="ARBA" id="ARBA00022485"/>
    </source>
</evidence>
<evidence type="ECO:0000313" key="11">
    <source>
        <dbReference type="Proteomes" id="UP000764045"/>
    </source>
</evidence>
<organism evidence="10 11">
    <name type="scientific">Marseilla massiliensis</name>
    <dbReference type="NCBI Taxonomy" id="1841864"/>
    <lineage>
        <taxon>Bacteria</taxon>
        <taxon>Pseudomonadati</taxon>
        <taxon>Bacteroidota</taxon>
        <taxon>Bacteroidia</taxon>
        <taxon>Bacteroidales</taxon>
        <taxon>Prevotellaceae</taxon>
        <taxon>Marseilla</taxon>
    </lineage>
</organism>
<dbReference type="PANTHER" id="PTHR42836:SF1">
    <property type="entry name" value="7-CARBOXY-7-DEAZAGUANINE SYNTHASE"/>
    <property type="match status" value="1"/>
</dbReference>
<dbReference type="GO" id="GO:0051539">
    <property type="term" value="F:4 iron, 4 sulfur cluster binding"/>
    <property type="evidence" value="ECO:0007669"/>
    <property type="project" value="UniProtKB-UniRule"/>
</dbReference>
<comment type="cofactor">
    <cofactor evidence="8">
        <name>Mg(2+)</name>
        <dbReference type="ChEBI" id="CHEBI:18420"/>
    </cofactor>
</comment>
<gene>
    <name evidence="8" type="primary">queE</name>
    <name evidence="10" type="ORF">H6B30_01555</name>
</gene>
<feature type="binding site" evidence="8">
    <location>
        <begin position="36"/>
        <end position="38"/>
    </location>
    <ligand>
        <name>S-adenosyl-L-methionine</name>
        <dbReference type="ChEBI" id="CHEBI:59789"/>
    </ligand>
</feature>
<dbReference type="InterPro" id="IPR007197">
    <property type="entry name" value="rSAM"/>
</dbReference>
<dbReference type="EC" id="4.3.99.3" evidence="8"/>
<dbReference type="AlphaFoldDB" id="A0A938WJK4"/>
<dbReference type="Gene3D" id="3.20.20.70">
    <property type="entry name" value="Aldolase class I"/>
    <property type="match status" value="1"/>
</dbReference>
<dbReference type="CDD" id="cd01335">
    <property type="entry name" value="Radical_SAM"/>
    <property type="match status" value="1"/>
</dbReference>
<evidence type="ECO:0000256" key="4">
    <source>
        <dbReference type="ARBA" id="ARBA00022842"/>
    </source>
</evidence>
<comment type="catalytic activity">
    <reaction evidence="8">
        <text>6-carboxy-5,6,7,8-tetrahydropterin + H(+) = 7-carboxy-7-carbaguanine + NH4(+)</text>
        <dbReference type="Rhea" id="RHEA:27974"/>
        <dbReference type="ChEBI" id="CHEBI:15378"/>
        <dbReference type="ChEBI" id="CHEBI:28938"/>
        <dbReference type="ChEBI" id="CHEBI:61032"/>
        <dbReference type="ChEBI" id="CHEBI:61036"/>
        <dbReference type="EC" id="4.3.99.3"/>
    </reaction>
</comment>
<dbReference type="GO" id="GO:0000287">
    <property type="term" value="F:magnesium ion binding"/>
    <property type="evidence" value="ECO:0007669"/>
    <property type="project" value="UniProtKB-UniRule"/>
</dbReference>
<evidence type="ECO:0000256" key="6">
    <source>
        <dbReference type="ARBA" id="ARBA00023014"/>
    </source>
</evidence>
<dbReference type="EMBL" id="JACJJL010000002">
    <property type="protein sequence ID" value="MBM6660450.1"/>
    <property type="molecule type" value="Genomic_DNA"/>
</dbReference>
<proteinExistence type="inferred from homology"/>
<dbReference type="HAMAP" id="MF_00917">
    <property type="entry name" value="QueE"/>
    <property type="match status" value="1"/>
</dbReference>
<comment type="subunit">
    <text evidence="8">Homodimer.</text>
</comment>
<dbReference type="SUPFAM" id="SSF102114">
    <property type="entry name" value="Radical SAM enzymes"/>
    <property type="match status" value="1"/>
</dbReference>
<keyword evidence="1 8" id="KW-0004">4Fe-4S</keyword>
<dbReference type="PIRSF" id="PIRSF000370">
    <property type="entry name" value="QueE"/>
    <property type="match status" value="1"/>
</dbReference>
<dbReference type="InterPro" id="IPR058240">
    <property type="entry name" value="rSAM_sf"/>
</dbReference>
<evidence type="ECO:0000313" key="10">
    <source>
        <dbReference type="EMBL" id="MBM6660450.1"/>
    </source>
</evidence>
<dbReference type="GO" id="GO:0016840">
    <property type="term" value="F:carbon-nitrogen lyase activity"/>
    <property type="evidence" value="ECO:0007669"/>
    <property type="project" value="UniProtKB-UniRule"/>
</dbReference>
<keyword evidence="7 8" id="KW-0456">Lyase</keyword>
<dbReference type="RefSeq" id="WP_205107234.1">
    <property type="nucleotide sequence ID" value="NZ_JACJJL010000002.1"/>
</dbReference>
<dbReference type="InterPro" id="IPR013785">
    <property type="entry name" value="Aldolase_TIM"/>
</dbReference>
<sequence length="196" mass="21759">MKRINEIFNSLQGEGYNTGRAAVFVRFAGCNLRCPFCDTDFATGREMSDSDIVEAVSAYDARFVVLTGGEPTLQADAALTARLHEAGFEIAMESNGTRPAPDGIDWLTISPKQPFLGEAARPVVRRCNELKCLFDGRTPVTDFGIEADYYYLQPCDMGGGPADERNRRITEACIDYILSHPRWRLSLQTHKLTGIK</sequence>
<feature type="binding site" evidence="8">
    <location>
        <position position="30"/>
    </location>
    <ligand>
        <name>[4Fe-4S] cluster</name>
        <dbReference type="ChEBI" id="CHEBI:49883"/>
        <note>4Fe-4S-S-AdoMet</note>
    </ligand>
</feature>
<evidence type="ECO:0000256" key="5">
    <source>
        <dbReference type="ARBA" id="ARBA00023004"/>
    </source>
</evidence>
<dbReference type="SFLD" id="SFLDS00029">
    <property type="entry name" value="Radical_SAM"/>
    <property type="match status" value="1"/>
</dbReference>
<feature type="binding site" evidence="8">
    <location>
        <begin position="11"/>
        <end position="13"/>
    </location>
    <ligand>
        <name>substrate</name>
    </ligand>
</feature>
<keyword evidence="6 8" id="KW-0411">Iron-sulfur</keyword>
<feature type="binding site" evidence="8">
    <location>
        <position position="34"/>
    </location>
    <ligand>
        <name>[4Fe-4S] cluster</name>
        <dbReference type="ChEBI" id="CHEBI:49883"/>
        <note>4Fe-4S-S-AdoMet</note>
    </ligand>
</feature>
<feature type="binding site" evidence="8">
    <location>
        <position position="26"/>
    </location>
    <ligand>
        <name>substrate</name>
    </ligand>
</feature>
<dbReference type="GO" id="GO:1904047">
    <property type="term" value="F:S-adenosyl-L-methionine binding"/>
    <property type="evidence" value="ECO:0007669"/>
    <property type="project" value="UniProtKB-UniRule"/>
</dbReference>
<evidence type="ECO:0000259" key="9">
    <source>
        <dbReference type="PROSITE" id="PS51918"/>
    </source>
</evidence>
<keyword evidence="5 8" id="KW-0408">Iron</keyword>
<feature type="binding site" evidence="8">
    <location>
        <position position="67"/>
    </location>
    <ligand>
        <name>substrate</name>
    </ligand>
</feature>
<comment type="pathway">
    <text evidence="8">Purine metabolism; 7-cyano-7-deazaguanine biosynthesis.</text>
</comment>
<keyword evidence="2 8" id="KW-0949">S-adenosyl-L-methionine</keyword>
<keyword evidence="3 8" id="KW-0479">Metal-binding</keyword>
<evidence type="ECO:0000256" key="8">
    <source>
        <dbReference type="HAMAP-Rule" id="MF_00917"/>
    </source>
</evidence>
<dbReference type="InterPro" id="IPR024924">
    <property type="entry name" value="7-CO-7-deazaguanine_synth-like"/>
</dbReference>
<comment type="cofactor">
    <cofactor evidence="8">
        <name>[4Fe-4S] cluster</name>
        <dbReference type="ChEBI" id="CHEBI:49883"/>
    </cofactor>
    <text evidence="8">Binds 1 [4Fe-4S] cluster. The cluster is coordinated with 3 cysteines and an exchangeable S-adenosyl-L-methionine.</text>
</comment>
<dbReference type="Proteomes" id="UP000764045">
    <property type="component" value="Unassembled WGS sequence"/>
</dbReference>
<comment type="cofactor">
    <cofactor evidence="8">
        <name>S-adenosyl-L-methionine</name>
        <dbReference type="ChEBI" id="CHEBI:59789"/>
    </cofactor>
    <text evidence="8">Binds 1 S-adenosyl-L-methionine per subunit.</text>
</comment>
<feature type="binding site" evidence="8">
    <location>
        <position position="37"/>
    </location>
    <ligand>
        <name>[4Fe-4S] cluster</name>
        <dbReference type="ChEBI" id="CHEBI:49883"/>
        <note>4Fe-4S-S-AdoMet</note>
    </ligand>
</feature>
<keyword evidence="8" id="KW-0671">Queuosine biosynthesis</keyword>
<evidence type="ECO:0000256" key="2">
    <source>
        <dbReference type="ARBA" id="ARBA00022691"/>
    </source>
</evidence>
<dbReference type="GO" id="GO:0008616">
    <property type="term" value="P:tRNA queuosine(34) biosynthetic process"/>
    <property type="evidence" value="ECO:0007669"/>
    <property type="project" value="UniProtKB-UniRule"/>
</dbReference>
<comment type="caution">
    <text evidence="10">The sequence shown here is derived from an EMBL/GenBank/DDBJ whole genome shotgun (WGS) entry which is preliminary data.</text>
</comment>
<comment type="function">
    <text evidence="8">Catalyzes the complex heterocyclic radical-mediated conversion of 6-carboxy-5,6,7,8-tetrahydropterin (CPH4) to 7-carboxy-7-deazaguanine (CDG), a step common to the biosynthetic pathways of all 7-deazapurine-containing compounds.</text>
</comment>
<dbReference type="PANTHER" id="PTHR42836">
    <property type="entry name" value="7-CARBOXY-7-DEAZAGUANINE SYNTHASE"/>
    <property type="match status" value="1"/>
</dbReference>
<comment type="caution">
    <text evidence="8">Lacks conserved residue(s) required for the propagation of feature annotation.</text>
</comment>